<dbReference type="AlphaFoldDB" id="A0A9Q0S1L7"/>
<comment type="subcellular location">
    <subcellularLocation>
        <location evidence="1">Cytoplasm</location>
        <location evidence="1">Cytoskeleton</location>
        <location evidence="1">Microtubule organizing center</location>
        <location evidence="1">Centrosome</location>
        <location evidence="1">Centriole</location>
    </subcellularLocation>
    <subcellularLocation>
        <location evidence="2">Nucleus</location>
    </subcellularLocation>
</comment>
<feature type="compositionally biased region" description="Basic and acidic residues" evidence="12">
    <location>
        <begin position="564"/>
        <end position="578"/>
    </location>
</feature>
<dbReference type="Proteomes" id="UP001151699">
    <property type="component" value="Chromosome X"/>
</dbReference>
<feature type="region of interest" description="Disordered" evidence="12">
    <location>
        <begin position="428"/>
        <end position="597"/>
    </location>
</feature>
<evidence type="ECO:0000256" key="5">
    <source>
        <dbReference type="ARBA" id="ARBA00022490"/>
    </source>
</evidence>
<feature type="compositionally biased region" description="Polar residues" evidence="12">
    <location>
        <begin position="364"/>
        <end position="380"/>
    </location>
</feature>
<dbReference type="SUPFAM" id="SSF50494">
    <property type="entry name" value="Trypsin-like serine proteases"/>
    <property type="match status" value="1"/>
</dbReference>
<evidence type="ECO:0000256" key="10">
    <source>
        <dbReference type="ARBA" id="ARBA00024195"/>
    </source>
</evidence>
<feature type="domain" description="Peptidase S1" evidence="13">
    <location>
        <begin position="778"/>
        <end position="992"/>
    </location>
</feature>
<keyword evidence="15" id="KW-1185">Reference proteome</keyword>
<evidence type="ECO:0000256" key="1">
    <source>
        <dbReference type="ARBA" id="ARBA00004114"/>
    </source>
</evidence>
<dbReference type="InterPro" id="IPR009003">
    <property type="entry name" value="Peptidase_S1_PA"/>
</dbReference>
<keyword evidence="9" id="KW-0539">Nucleus</keyword>
<dbReference type="InterPro" id="IPR001314">
    <property type="entry name" value="Peptidase_S1A"/>
</dbReference>
<dbReference type="FunFam" id="2.40.10.10:FF:000068">
    <property type="entry name" value="transmembrane protease serine 2"/>
    <property type="match status" value="1"/>
</dbReference>
<dbReference type="GO" id="GO:0005874">
    <property type="term" value="C:microtubule"/>
    <property type="evidence" value="ECO:0007669"/>
    <property type="project" value="UniProtKB-KW"/>
</dbReference>
<dbReference type="PRINTS" id="PR00722">
    <property type="entry name" value="CHYMOTRYPSIN"/>
</dbReference>
<feature type="compositionally biased region" description="Low complexity" evidence="12">
    <location>
        <begin position="382"/>
        <end position="395"/>
    </location>
</feature>
<feature type="region of interest" description="Disordered" evidence="12">
    <location>
        <begin position="715"/>
        <end position="739"/>
    </location>
</feature>
<feature type="compositionally biased region" description="Basic and acidic residues" evidence="12">
    <location>
        <begin position="347"/>
        <end position="362"/>
    </location>
</feature>
<dbReference type="PANTHER" id="PTHR32078">
    <property type="entry name" value="NUCLEAR PROTEIN MDM1"/>
    <property type="match status" value="1"/>
</dbReference>
<comment type="similarity">
    <text evidence="10">Belongs to the peptidase S1 family. CLIP subfamily.</text>
</comment>
<comment type="similarity">
    <text evidence="3">Belongs to the MDM1 family.</text>
</comment>
<feature type="region of interest" description="Disordered" evidence="12">
    <location>
        <begin position="271"/>
        <end position="304"/>
    </location>
</feature>
<dbReference type="PROSITE" id="PS00134">
    <property type="entry name" value="TRYPSIN_HIS"/>
    <property type="match status" value="1"/>
</dbReference>
<feature type="compositionally biased region" description="Polar residues" evidence="12">
    <location>
        <begin position="545"/>
        <end position="562"/>
    </location>
</feature>
<evidence type="ECO:0000259" key="13">
    <source>
        <dbReference type="PROSITE" id="PS50240"/>
    </source>
</evidence>
<dbReference type="GO" id="GO:0005814">
    <property type="term" value="C:centriole"/>
    <property type="evidence" value="ECO:0007669"/>
    <property type="project" value="UniProtKB-SubCell"/>
</dbReference>
<dbReference type="GO" id="GO:0006508">
    <property type="term" value="P:proteolysis"/>
    <property type="evidence" value="ECO:0007669"/>
    <property type="project" value="InterPro"/>
</dbReference>
<reference evidence="14" key="1">
    <citation type="submission" date="2022-07" db="EMBL/GenBank/DDBJ databases">
        <authorList>
            <person name="Trinca V."/>
            <person name="Uliana J.V.C."/>
            <person name="Torres T.T."/>
            <person name="Ward R.J."/>
            <person name="Monesi N."/>
        </authorList>
    </citation>
    <scope>NUCLEOTIDE SEQUENCE</scope>
    <source>
        <strain evidence="14">HSMRA1968</strain>
        <tissue evidence="14">Whole embryos</tissue>
    </source>
</reference>
<dbReference type="GO" id="GO:0004252">
    <property type="term" value="F:serine-type endopeptidase activity"/>
    <property type="evidence" value="ECO:0007669"/>
    <property type="project" value="InterPro"/>
</dbReference>
<keyword evidence="5" id="KW-0963">Cytoplasm</keyword>
<feature type="compositionally biased region" description="Basic residues" evidence="12">
    <location>
        <begin position="534"/>
        <end position="544"/>
    </location>
</feature>
<feature type="compositionally biased region" description="Pro residues" evidence="12">
    <location>
        <begin position="669"/>
        <end position="678"/>
    </location>
</feature>
<comment type="function">
    <text evidence="11">Microtubule-binding protein that negatively regulates centriole duplication. Binds to and stabilizes microtubules.</text>
</comment>
<feature type="compositionally biased region" description="Polar residues" evidence="12">
    <location>
        <begin position="428"/>
        <end position="443"/>
    </location>
</feature>
<dbReference type="Pfam" id="PF00089">
    <property type="entry name" value="Trypsin"/>
    <property type="match status" value="1"/>
</dbReference>
<feature type="compositionally biased region" description="Basic and acidic residues" evidence="12">
    <location>
        <begin position="279"/>
        <end position="290"/>
    </location>
</feature>
<evidence type="ECO:0000256" key="7">
    <source>
        <dbReference type="ARBA" id="ARBA00023157"/>
    </source>
</evidence>
<feature type="compositionally biased region" description="Low complexity" evidence="12">
    <location>
        <begin position="460"/>
        <end position="477"/>
    </location>
</feature>
<feature type="region of interest" description="Disordered" evidence="12">
    <location>
        <begin position="663"/>
        <end position="686"/>
    </location>
</feature>
<feature type="non-terminal residue" evidence="14">
    <location>
        <position position="992"/>
    </location>
</feature>
<feature type="compositionally biased region" description="Basic residues" evidence="12">
    <location>
        <begin position="396"/>
        <end position="408"/>
    </location>
</feature>
<organism evidence="14 15">
    <name type="scientific">Pseudolycoriella hygida</name>
    <dbReference type="NCBI Taxonomy" id="35572"/>
    <lineage>
        <taxon>Eukaryota</taxon>
        <taxon>Metazoa</taxon>
        <taxon>Ecdysozoa</taxon>
        <taxon>Arthropoda</taxon>
        <taxon>Hexapoda</taxon>
        <taxon>Insecta</taxon>
        <taxon>Pterygota</taxon>
        <taxon>Neoptera</taxon>
        <taxon>Endopterygota</taxon>
        <taxon>Diptera</taxon>
        <taxon>Nematocera</taxon>
        <taxon>Sciaroidea</taxon>
        <taxon>Sciaridae</taxon>
        <taxon>Pseudolycoriella</taxon>
    </lineage>
</organism>
<dbReference type="GO" id="GO:0005634">
    <property type="term" value="C:nucleus"/>
    <property type="evidence" value="ECO:0007669"/>
    <property type="project" value="UniProtKB-SubCell"/>
</dbReference>
<dbReference type="GO" id="GO:0008017">
    <property type="term" value="F:microtubule binding"/>
    <property type="evidence" value="ECO:0007669"/>
    <property type="project" value="InterPro"/>
</dbReference>
<dbReference type="OrthoDB" id="9999940at2759"/>
<dbReference type="SMART" id="SM00020">
    <property type="entry name" value="Tryp_SPc"/>
    <property type="match status" value="1"/>
</dbReference>
<protein>
    <recommendedName>
        <fullName evidence="4">Nuclear protein MDM1</fullName>
    </recommendedName>
</protein>
<dbReference type="InterPro" id="IPR043504">
    <property type="entry name" value="Peptidase_S1_PA_chymotrypsin"/>
</dbReference>
<comment type="caution">
    <text evidence="14">The sequence shown here is derived from an EMBL/GenBank/DDBJ whole genome shotgun (WGS) entry which is preliminary data.</text>
</comment>
<evidence type="ECO:0000256" key="12">
    <source>
        <dbReference type="SAM" id="MobiDB-lite"/>
    </source>
</evidence>
<dbReference type="InterPro" id="IPR029136">
    <property type="entry name" value="MDM1"/>
</dbReference>
<accession>A0A9Q0S1L7</accession>
<evidence type="ECO:0000256" key="9">
    <source>
        <dbReference type="ARBA" id="ARBA00023242"/>
    </source>
</evidence>
<keyword evidence="6" id="KW-0493">Microtubule</keyword>
<keyword evidence="8" id="KW-0206">Cytoskeleton</keyword>
<feature type="region of interest" description="Disordered" evidence="12">
    <location>
        <begin position="33"/>
        <end position="78"/>
    </location>
</feature>
<name>A0A9Q0S1L7_9DIPT</name>
<feature type="compositionally biased region" description="Basic and acidic residues" evidence="12">
    <location>
        <begin position="52"/>
        <end position="69"/>
    </location>
</feature>
<dbReference type="PANTHER" id="PTHR32078:SF1">
    <property type="entry name" value="NUCLEAR PROTEIN MDM1"/>
    <property type="match status" value="1"/>
</dbReference>
<dbReference type="InterPro" id="IPR001254">
    <property type="entry name" value="Trypsin_dom"/>
</dbReference>
<sequence>MIGSFWNLCRACPSMPVDKLHSEYRSTYRWHEYTGGSRPETENRGNRGNRRSKSEGPHRHVDAAVEEKGSQGQAGESSGIFRKTFSKLSTEYRLQFIWPHTRNGTHISEDGVDLPRKSLSMGVIKSARSNAIPTVHKKRTTHEKEATVQELEPLFDVDGKSNKKMSNRKAIRPFSQYSMNEIRQKQGFTDKENFGFVVDSDNANKIDEKAMMNGHDPNAASWYKDVIELRKKAGEYKHRGWGVEIQPDMYNKQKELWDQVSRRSSLSALSLASSVHKPISKEEKEKENKNKSSPIKQYGKGQVPGQVHFVDNRLCDGVTNRLYNVRHHLERTTGPDVEEGALLPSPTREKLIPTIPKSKEEESYNSQRGSPKKSATSRHGSPQKGSPQKSSSSPKKVLKQSKGTHHPPSHPNDNILIKIFHTTTNNVSVGRSQSVGPVTTNADGSPKRQVRSGSAVPNATSTSSTKPYKKTPVSTPTIVERRPRPTTLPTSNSRSKSSSLPPNGRSLTNHQNQNLPNDTHKLSPLTLKIPNLKKSYKSNKHQRPKSTIINGYNDPMTESTIKFDQPEKIKGQDNKTGENDDDDTDKDGGSISSASPLPAHEIIEHIVKSPPEPTRVKSPEQILMRSPDPVNWTVPLDTGKTFTVTQNVRDVGDPILRPQSELKASTPVEKPPAAPMSAPPEFSEPLKTWNDKVSTVTAVQKPDIRYDKPVPGSTLRCIDDPSFDPPINSPSGKKNDDTQAGLRCVNHIKMIREILIVVLIGFGAAFAAPYADANFGRVVNGTDSRIEDYPFMVSLRGSSRSHSCGGTLISPNWVLTAAHCVQRDGPASYYNIQHSSTVISPDATVGVIEAAEIINHPNYNPYDSYLHDIALIRLSEPAEVERYTILPTQFADVAHGTPSKLLGWGLDQTGGVIMTTLQEVDLIVFSDEDCRNRHNWPIHPSHICGGVPEGGRGQCSGDSGGFPTIVNGFEESQEFNKNQFNLKIIFIFLPIL</sequence>
<evidence type="ECO:0000313" key="14">
    <source>
        <dbReference type="EMBL" id="KAJ6640053.1"/>
    </source>
</evidence>
<evidence type="ECO:0000256" key="3">
    <source>
        <dbReference type="ARBA" id="ARBA00010494"/>
    </source>
</evidence>
<evidence type="ECO:0000256" key="2">
    <source>
        <dbReference type="ARBA" id="ARBA00004123"/>
    </source>
</evidence>
<dbReference type="Pfam" id="PF15501">
    <property type="entry name" value="MDM1"/>
    <property type="match status" value="1"/>
</dbReference>
<evidence type="ECO:0000256" key="11">
    <source>
        <dbReference type="ARBA" id="ARBA00045771"/>
    </source>
</evidence>
<dbReference type="CDD" id="cd00190">
    <property type="entry name" value="Tryp_SPc"/>
    <property type="match status" value="1"/>
</dbReference>
<dbReference type="Gene3D" id="2.40.10.10">
    <property type="entry name" value="Trypsin-like serine proteases"/>
    <property type="match status" value="1"/>
</dbReference>
<dbReference type="EMBL" id="WJQU01000003">
    <property type="protein sequence ID" value="KAJ6640053.1"/>
    <property type="molecule type" value="Genomic_DNA"/>
</dbReference>
<dbReference type="InterPro" id="IPR018114">
    <property type="entry name" value="TRYPSIN_HIS"/>
</dbReference>
<evidence type="ECO:0000313" key="15">
    <source>
        <dbReference type="Proteomes" id="UP001151699"/>
    </source>
</evidence>
<dbReference type="GO" id="GO:0046600">
    <property type="term" value="P:negative regulation of centriole replication"/>
    <property type="evidence" value="ECO:0007669"/>
    <property type="project" value="InterPro"/>
</dbReference>
<feature type="compositionally biased region" description="Polar residues" evidence="12">
    <location>
        <begin position="505"/>
        <end position="517"/>
    </location>
</feature>
<evidence type="ECO:0000256" key="6">
    <source>
        <dbReference type="ARBA" id="ARBA00022701"/>
    </source>
</evidence>
<feature type="region of interest" description="Disordered" evidence="12">
    <location>
        <begin position="334"/>
        <end position="414"/>
    </location>
</feature>
<proteinExistence type="inferred from homology"/>
<keyword evidence="7" id="KW-1015">Disulfide bond</keyword>
<evidence type="ECO:0000256" key="4">
    <source>
        <dbReference type="ARBA" id="ARBA00013508"/>
    </source>
</evidence>
<evidence type="ECO:0000256" key="8">
    <source>
        <dbReference type="ARBA" id="ARBA00023212"/>
    </source>
</evidence>
<dbReference type="PROSITE" id="PS50240">
    <property type="entry name" value="TRYPSIN_DOM"/>
    <property type="match status" value="1"/>
</dbReference>
<gene>
    <name evidence="14" type="primary">CELA1</name>
    <name evidence="14" type="ORF">Bhyg_12802</name>
</gene>